<evidence type="ECO:0000256" key="16">
    <source>
        <dbReference type="ARBA" id="ARBA00023136"/>
    </source>
</evidence>
<keyword evidence="11" id="KW-0430">Lectin</keyword>
<evidence type="ECO:0000256" key="15">
    <source>
        <dbReference type="ARBA" id="ARBA00022989"/>
    </source>
</evidence>
<comment type="subcellular location">
    <subcellularLocation>
        <location evidence="1">Cell membrane</location>
    </subcellularLocation>
    <subcellularLocation>
        <location evidence="2">Membrane</location>
        <topology evidence="2">Single-pass type I membrane protein</topology>
    </subcellularLocation>
</comment>
<evidence type="ECO:0000256" key="1">
    <source>
        <dbReference type="ARBA" id="ARBA00004236"/>
    </source>
</evidence>
<dbReference type="InterPro" id="IPR050528">
    <property type="entry name" value="L-type_Lectin-RKs"/>
</dbReference>
<evidence type="ECO:0000256" key="9">
    <source>
        <dbReference type="ARBA" id="ARBA00022692"/>
    </source>
</evidence>
<comment type="similarity">
    <text evidence="3">In the N-terminal section; belongs to the leguminous lectin family.</text>
</comment>
<name>A0A8T0UUR3_PANVG</name>
<dbReference type="CDD" id="cd14066">
    <property type="entry name" value="STKc_IRAK"/>
    <property type="match status" value="1"/>
</dbReference>
<comment type="caution">
    <text evidence="24">The sequence shown here is derived from an EMBL/GenBank/DDBJ whole genome shotgun (WGS) entry which is preliminary data.</text>
</comment>
<evidence type="ECO:0000313" key="25">
    <source>
        <dbReference type="Proteomes" id="UP000823388"/>
    </source>
</evidence>
<evidence type="ECO:0000313" key="24">
    <source>
        <dbReference type="EMBL" id="KAG2624674.1"/>
    </source>
</evidence>
<dbReference type="PROSITE" id="PS00108">
    <property type="entry name" value="PROTEIN_KINASE_ST"/>
    <property type="match status" value="1"/>
</dbReference>
<dbReference type="GO" id="GO:0005886">
    <property type="term" value="C:plasma membrane"/>
    <property type="evidence" value="ECO:0007669"/>
    <property type="project" value="UniProtKB-SubCell"/>
</dbReference>
<dbReference type="FunFam" id="1.10.510.10:FF:000517">
    <property type="entry name" value="Putative receptor kinase Lecrk"/>
    <property type="match status" value="1"/>
</dbReference>
<dbReference type="PROSITE" id="PS50011">
    <property type="entry name" value="PROTEIN_KINASE_DOM"/>
    <property type="match status" value="1"/>
</dbReference>
<keyword evidence="7" id="KW-0723">Serine/threonine-protein kinase</keyword>
<accession>A0A8T0UUR3</accession>
<evidence type="ECO:0000256" key="11">
    <source>
        <dbReference type="ARBA" id="ARBA00022734"/>
    </source>
</evidence>
<comment type="catalytic activity">
    <reaction evidence="20">
        <text>L-seryl-[protein] + ATP = O-phospho-L-seryl-[protein] + ADP + H(+)</text>
        <dbReference type="Rhea" id="RHEA:17989"/>
        <dbReference type="Rhea" id="RHEA-COMP:9863"/>
        <dbReference type="Rhea" id="RHEA-COMP:11604"/>
        <dbReference type="ChEBI" id="CHEBI:15378"/>
        <dbReference type="ChEBI" id="CHEBI:29999"/>
        <dbReference type="ChEBI" id="CHEBI:30616"/>
        <dbReference type="ChEBI" id="CHEBI:83421"/>
        <dbReference type="ChEBI" id="CHEBI:456216"/>
        <dbReference type="EC" id="2.7.11.1"/>
    </reaction>
    <physiologicalReaction direction="left-to-right" evidence="20">
        <dbReference type="Rhea" id="RHEA:17990"/>
    </physiologicalReaction>
</comment>
<evidence type="ECO:0000256" key="10">
    <source>
        <dbReference type="ARBA" id="ARBA00022729"/>
    </source>
</evidence>
<dbReference type="GO" id="GO:0030246">
    <property type="term" value="F:carbohydrate binding"/>
    <property type="evidence" value="ECO:0007669"/>
    <property type="project" value="UniProtKB-KW"/>
</dbReference>
<keyword evidence="25" id="KW-1185">Reference proteome</keyword>
<reference evidence="24" key="1">
    <citation type="submission" date="2020-05" db="EMBL/GenBank/DDBJ databases">
        <title>WGS assembly of Panicum virgatum.</title>
        <authorList>
            <person name="Lovell J.T."/>
            <person name="Jenkins J."/>
            <person name="Shu S."/>
            <person name="Juenger T.E."/>
            <person name="Schmutz J."/>
        </authorList>
    </citation>
    <scope>NUCLEOTIDE SEQUENCE</scope>
    <source>
        <strain evidence="24">AP13</strain>
    </source>
</reference>
<feature type="binding site" evidence="21">
    <location>
        <position position="383"/>
    </location>
    <ligand>
        <name>ATP</name>
        <dbReference type="ChEBI" id="CHEBI:30616"/>
    </ligand>
</feature>
<evidence type="ECO:0000256" key="20">
    <source>
        <dbReference type="ARBA" id="ARBA00048977"/>
    </source>
</evidence>
<keyword evidence="18" id="KW-0325">Glycoprotein</keyword>
<dbReference type="GO" id="GO:0004674">
    <property type="term" value="F:protein serine/threonine kinase activity"/>
    <property type="evidence" value="ECO:0007669"/>
    <property type="project" value="UniProtKB-KW"/>
</dbReference>
<dbReference type="InterPro" id="IPR013320">
    <property type="entry name" value="ConA-like_dom_sf"/>
</dbReference>
<evidence type="ECO:0000256" key="14">
    <source>
        <dbReference type="ARBA" id="ARBA00022840"/>
    </source>
</evidence>
<evidence type="ECO:0000256" key="4">
    <source>
        <dbReference type="ARBA" id="ARBA00010217"/>
    </source>
</evidence>
<evidence type="ECO:0000256" key="3">
    <source>
        <dbReference type="ARBA" id="ARBA00008536"/>
    </source>
</evidence>
<feature type="signal peptide" evidence="22">
    <location>
        <begin position="1"/>
        <end position="25"/>
    </location>
</feature>
<keyword evidence="10 22" id="KW-0732">Signal</keyword>
<dbReference type="InterPro" id="IPR008271">
    <property type="entry name" value="Ser/Thr_kinase_AS"/>
</dbReference>
<evidence type="ECO:0000256" key="21">
    <source>
        <dbReference type="PROSITE-ProRule" id="PRU10141"/>
    </source>
</evidence>
<evidence type="ECO:0000256" key="19">
    <source>
        <dbReference type="ARBA" id="ARBA00048659"/>
    </source>
</evidence>
<dbReference type="Pfam" id="PF00069">
    <property type="entry name" value="Pkinase"/>
    <property type="match status" value="1"/>
</dbReference>
<keyword evidence="9" id="KW-0812">Transmembrane</keyword>
<dbReference type="Gene3D" id="2.60.120.200">
    <property type="match status" value="1"/>
</dbReference>
<comment type="catalytic activity">
    <reaction evidence="19">
        <text>L-threonyl-[protein] + ATP = O-phospho-L-threonyl-[protein] + ADP + H(+)</text>
        <dbReference type="Rhea" id="RHEA:46608"/>
        <dbReference type="Rhea" id="RHEA-COMP:11060"/>
        <dbReference type="Rhea" id="RHEA-COMP:11605"/>
        <dbReference type="ChEBI" id="CHEBI:15378"/>
        <dbReference type="ChEBI" id="CHEBI:30013"/>
        <dbReference type="ChEBI" id="CHEBI:30616"/>
        <dbReference type="ChEBI" id="CHEBI:61977"/>
        <dbReference type="ChEBI" id="CHEBI:456216"/>
        <dbReference type="EC" id="2.7.11.1"/>
    </reaction>
    <physiologicalReaction direction="left-to-right" evidence="19">
        <dbReference type="Rhea" id="RHEA:46609"/>
    </physiologicalReaction>
</comment>
<dbReference type="SUPFAM" id="SSF49899">
    <property type="entry name" value="Concanavalin A-like lectins/glucanases"/>
    <property type="match status" value="1"/>
</dbReference>
<dbReference type="Gene3D" id="1.10.510.10">
    <property type="entry name" value="Transferase(Phosphotransferase) domain 1"/>
    <property type="match status" value="1"/>
</dbReference>
<evidence type="ECO:0000256" key="17">
    <source>
        <dbReference type="ARBA" id="ARBA00023170"/>
    </source>
</evidence>
<evidence type="ECO:0000256" key="5">
    <source>
        <dbReference type="ARBA" id="ARBA00012513"/>
    </source>
</evidence>
<evidence type="ECO:0000256" key="6">
    <source>
        <dbReference type="ARBA" id="ARBA00022475"/>
    </source>
</evidence>
<dbReference type="Proteomes" id="UP000823388">
    <property type="component" value="Chromosome 3K"/>
</dbReference>
<dbReference type="InterPro" id="IPR001220">
    <property type="entry name" value="Legume_lectin_dom"/>
</dbReference>
<evidence type="ECO:0000256" key="22">
    <source>
        <dbReference type="SAM" id="SignalP"/>
    </source>
</evidence>
<evidence type="ECO:0000256" key="18">
    <source>
        <dbReference type="ARBA" id="ARBA00023180"/>
    </source>
</evidence>
<evidence type="ECO:0000256" key="2">
    <source>
        <dbReference type="ARBA" id="ARBA00004479"/>
    </source>
</evidence>
<dbReference type="Gene3D" id="3.30.200.20">
    <property type="entry name" value="Phosphorylase Kinase, domain 1"/>
    <property type="match status" value="1"/>
</dbReference>
<dbReference type="InterPro" id="IPR017441">
    <property type="entry name" value="Protein_kinase_ATP_BS"/>
</dbReference>
<gene>
    <name evidence="24" type="ORF">PVAP13_3KG361900</name>
</gene>
<dbReference type="Pfam" id="PF00139">
    <property type="entry name" value="Lectin_legB"/>
    <property type="match status" value="1"/>
</dbReference>
<sequence length="684" mass="73407">MGNFPVFFHVLLLCLTLCPPRFCDAGGESFVFSSFAGAGALTLDGAAEVTPEGFLKLTNDMVSIKGHAFHPAPLRFKASPNGTARSFSATFVFAIAAAGAGYPGGNGTDGMAFVVAPTKNFSDAAPAQYMGFLGGGAMNRTFAIELDTYGNAELRDVDGNHVGVDVAGLYSLESRAAGFHDDGDGGALKNLSLDSGEPMQVWVDYDGKGKQVNVTLAPVGAAKPSRPLLSNVSDLSAVLAEQAYVGFSAATGPIKTRHYVLAWSFAMDGPAPPIDFRKLPKLPYYDSDDRKTPSKLLKIALPTAASALILATCVAVTLLLRRRFAFAELREDWEVEFGPHRFAYKDLFHATQGFTNKNLLGAGGFGKVYKGVLPSSKSEVAVKRVSHGSSQGMKEFVAEVVSIGHLRHRNLVQLLGYCRRKGELLLVYEYMPNGSLDKHLYGGGEDGRPALEWARRFRIIKDVASALFYLHENWEQVVVHRDIKPSNVLLDGEATAHLGDFGLARLYDHGAADLQTATTRVVGTMGYIAPELARTGKASPLTDVFAFGAFLLEVACGRQPVSGGERDGRRAMLVDRVLEYWRGGALLETVDARLRGRGGGYDAGEARLVLTLGLLCSHPFPSGRPTMRQVVQYLDGDAPLPELTPASVSLLSMMQGDGAFDRALQCPWSANSIGTMTPDISVGR</sequence>
<organism evidence="24 25">
    <name type="scientific">Panicum virgatum</name>
    <name type="common">Blackwell switchgrass</name>
    <dbReference type="NCBI Taxonomy" id="38727"/>
    <lineage>
        <taxon>Eukaryota</taxon>
        <taxon>Viridiplantae</taxon>
        <taxon>Streptophyta</taxon>
        <taxon>Embryophyta</taxon>
        <taxon>Tracheophyta</taxon>
        <taxon>Spermatophyta</taxon>
        <taxon>Magnoliopsida</taxon>
        <taxon>Liliopsida</taxon>
        <taxon>Poales</taxon>
        <taxon>Poaceae</taxon>
        <taxon>PACMAD clade</taxon>
        <taxon>Panicoideae</taxon>
        <taxon>Panicodae</taxon>
        <taxon>Paniceae</taxon>
        <taxon>Panicinae</taxon>
        <taxon>Panicum</taxon>
        <taxon>Panicum sect. Hiantes</taxon>
    </lineage>
</organism>
<feature type="domain" description="Protein kinase" evidence="23">
    <location>
        <begin position="354"/>
        <end position="643"/>
    </location>
</feature>
<comment type="similarity">
    <text evidence="4">In the C-terminal section; belongs to the protein kinase superfamily. Ser/Thr protein kinase family.</text>
</comment>
<dbReference type="GO" id="GO:1901001">
    <property type="term" value="P:negative regulation of response to salt stress"/>
    <property type="evidence" value="ECO:0007669"/>
    <property type="project" value="UniProtKB-ARBA"/>
</dbReference>
<evidence type="ECO:0000256" key="13">
    <source>
        <dbReference type="ARBA" id="ARBA00022777"/>
    </source>
</evidence>
<keyword evidence="13" id="KW-0418">Kinase</keyword>
<protein>
    <recommendedName>
        <fullName evidence="5">non-specific serine/threonine protein kinase</fullName>
        <ecNumber evidence="5">2.7.11.1</ecNumber>
    </recommendedName>
</protein>
<keyword evidence="14 21" id="KW-0067">ATP-binding</keyword>
<dbReference type="OrthoDB" id="543442at2759"/>
<proteinExistence type="inferred from homology"/>
<feature type="chain" id="PRO_5035723701" description="non-specific serine/threonine protein kinase" evidence="22">
    <location>
        <begin position="26"/>
        <end position="684"/>
    </location>
</feature>
<keyword evidence="6" id="KW-1003">Cell membrane</keyword>
<evidence type="ECO:0000256" key="12">
    <source>
        <dbReference type="ARBA" id="ARBA00022741"/>
    </source>
</evidence>
<dbReference type="GO" id="GO:0005524">
    <property type="term" value="F:ATP binding"/>
    <property type="evidence" value="ECO:0007669"/>
    <property type="project" value="UniProtKB-UniRule"/>
</dbReference>
<keyword evidence="8" id="KW-0808">Transferase</keyword>
<evidence type="ECO:0000256" key="7">
    <source>
        <dbReference type="ARBA" id="ARBA00022527"/>
    </source>
</evidence>
<dbReference type="EC" id="2.7.11.1" evidence="5"/>
<evidence type="ECO:0000256" key="8">
    <source>
        <dbReference type="ARBA" id="ARBA00022679"/>
    </source>
</evidence>
<dbReference type="InterPro" id="IPR000719">
    <property type="entry name" value="Prot_kinase_dom"/>
</dbReference>
<keyword evidence="12 21" id="KW-0547">Nucleotide-binding</keyword>
<keyword evidence="15" id="KW-1133">Transmembrane helix</keyword>
<dbReference type="SMART" id="SM00220">
    <property type="entry name" value="S_TKc"/>
    <property type="match status" value="1"/>
</dbReference>
<dbReference type="InterPro" id="IPR011009">
    <property type="entry name" value="Kinase-like_dom_sf"/>
</dbReference>
<dbReference type="CDD" id="cd06899">
    <property type="entry name" value="lectin_legume_LecRK_Arcelin_ConA"/>
    <property type="match status" value="1"/>
</dbReference>
<evidence type="ECO:0000259" key="23">
    <source>
        <dbReference type="PROSITE" id="PS50011"/>
    </source>
</evidence>
<dbReference type="PANTHER" id="PTHR27007">
    <property type="match status" value="1"/>
</dbReference>
<dbReference type="PROSITE" id="PS00107">
    <property type="entry name" value="PROTEIN_KINASE_ATP"/>
    <property type="match status" value="1"/>
</dbReference>
<dbReference type="EMBL" id="CM029041">
    <property type="protein sequence ID" value="KAG2624674.1"/>
    <property type="molecule type" value="Genomic_DNA"/>
</dbReference>
<dbReference type="SUPFAM" id="SSF56112">
    <property type="entry name" value="Protein kinase-like (PK-like)"/>
    <property type="match status" value="1"/>
</dbReference>
<dbReference type="FunFam" id="3.30.200.20:FF:000112">
    <property type="entry name" value="Lectin-domain containing receptor kinase A4.3"/>
    <property type="match status" value="1"/>
</dbReference>
<keyword evidence="17" id="KW-0675">Receptor</keyword>
<dbReference type="FunFam" id="2.60.120.200:FF:000051">
    <property type="entry name" value="L-type lectin-domain containing receptor kinase V.9"/>
    <property type="match status" value="1"/>
</dbReference>
<dbReference type="AlphaFoldDB" id="A0A8T0UUR3"/>
<keyword evidence="16" id="KW-0472">Membrane</keyword>